<dbReference type="OrthoDB" id="2289822at2759"/>
<name>A0A8H7RVJ1_9FUNG</name>
<reference evidence="2 3" key="1">
    <citation type="submission" date="2020-12" db="EMBL/GenBank/DDBJ databases">
        <title>Metabolic potential, ecology and presence of endohyphal bacteria is reflected in genomic diversity of Mucoromycotina.</title>
        <authorList>
            <person name="Muszewska A."/>
            <person name="Okrasinska A."/>
            <person name="Steczkiewicz K."/>
            <person name="Drgas O."/>
            <person name="Orlowska M."/>
            <person name="Perlinska-Lenart U."/>
            <person name="Aleksandrzak-Piekarczyk T."/>
            <person name="Szatraj K."/>
            <person name="Zielenkiewicz U."/>
            <person name="Pilsyk S."/>
            <person name="Malc E."/>
            <person name="Mieczkowski P."/>
            <person name="Kruszewska J.S."/>
            <person name="Biernat P."/>
            <person name="Pawlowska J."/>
        </authorList>
    </citation>
    <scope>NUCLEOTIDE SEQUENCE [LARGE SCALE GENOMIC DNA]</scope>
    <source>
        <strain evidence="2 3">CBS 142.35</strain>
    </source>
</reference>
<evidence type="ECO:0000313" key="3">
    <source>
        <dbReference type="Proteomes" id="UP000646827"/>
    </source>
</evidence>
<feature type="compositionally biased region" description="Basic and acidic residues" evidence="1">
    <location>
        <begin position="751"/>
        <end position="768"/>
    </location>
</feature>
<feature type="region of interest" description="Disordered" evidence="1">
    <location>
        <begin position="743"/>
        <end position="770"/>
    </location>
</feature>
<evidence type="ECO:0000313" key="2">
    <source>
        <dbReference type="EMBL" id="KAG2216616.1"/>
    </source>
</evidence>
<organism evidence="2 3">
    <name type="scientific">Circinella minor</name>
    <dbReference type="NCBI Taxonomy" id="1195481"/>
    <lineage>
        <taxon>Eukaryota</taxon>
        <taxon>Fungi</taxon>
        <taxon>Fungi incertae sedis</taxon>
        <taxon>Mucoromycota</taxon>
        <taxon>Mucoromycotina</taxon>
        <taxon>Mucoromycetes</taxon>
        <taxon>Mucorales</taxon>
        <taxon>Lichtheimiaceae</taxon>
        <taxon>Circinella</taxon>
    </lineage>
</organism>
<dbReference type="AlphaFoldDB" id="A0A8H7RVJ1"/>
<proteinExistence type="predicted"/>
<accession>A0A8H7RVJ1</accession>
<comment type="caution">
    <text evidence="2">The sequence shown here is derived from an EMBL/GenBank/DDBJ whole genome shotgun (WGS) entry which is preliminary data.</text>
</comment>
<gene>
    <name evidence="2" type="ORF">INT45_000416</name>
</gene>
<dbReference type="InterPro" id="IPR004242">
    <property type="entry name" value="Transposase_21"/>
</dbReference>
<dbReference type="Proteomes" id="UP000646827">
    <property type="component" value="Unassembled WGS sequence"/>
</dbReference>
<feature type="region of interest" description="Disordered" evidence="1">
    <location>
        <begin position="451"/>
        <end position="484"/>
    </location>
</feature>
<dbReference type="PANTHER" id="PTHR46579">
    <property type="entry name" value="F5/8 TYPE C DOMAIN-CONTAINING PROTEIN-RELATED"/>
    <property type="match status" value="1"/>
</dbReference>
<evidence type="ECO:0000256" key="1">
    <source>
        <dbReference type="SAM" id="MobiDB-lite"/>
    </source>
</evidence>
<sequence>MPDRIVLQKCSSCRWIFKGTRLELDAHETTCIKNKLNRLCNNSQLCSKPESSKTANLENLENNEAVPSCQQNDDVDIIDCNTYKKISTAPHKNKIPVPLLNSTNITDEAIPPSAPQQQTANISSSYRMTTINNNSHVTSAAKVIDVRQRYARDDAHIKASLDMYEITIRHGGTQELFDKMIARFNQYIDKQLPPLYSFHKSRQALRESYGIQPNEYHVCKNGCMMFKDKNNALECDECHEPRYQDADSLTPKRTMVQLPLKEQLALFVNDDGVRKMLKHRANWVSSATVKKSIFDGAVYKELLNNNIFTEEMDIALALYVDDFEGFKRGKNTMSICHIVILNLPEDIRYEDANMIQIFVAPGPNKPKDLPSFLDPVLQELEELCKHGMVVETEGQKIPLKAHLLFVGGDVPGVAKVAGHIGHQSYKGCRFCTIKGVHQEGRMTFPPVFKSKTRHESISTNIGVSNEEQHSSNDSNSSNDSREKPVIRRIETFKQRNNEIGQSAASPFANLSTFHGATFFPIDIMHLMKGVGEQLWNMIKGVYGKDDCPLYLSNVEQKQIGSRIASSRHLTPSSFSGDCGDVSLQTGFYRAVDWIHFVLYFVPTTILEFYDDRETRKALIDISIIYQYAFSRHIIFLFTKKIYLIGFIKIDENGVSCLRHAVKSWTNWLSKQVKNRKLSAAVFTINEHYLTHLCKTIEQDGPLIYLAAFSMEREIGIIKKRIRSHRHPGMNAGNSLVDLAADDSAENDNDSDIDKTDEDLPKRKTEPKKAVVVSRNNNSAQIWGPFAVDTIEVLNCRKQLRHFWAWRKCTYNGVNIDPDEYIEIASRLYKDGVTYGGIERESLLRLHIWVDIDKSRKKSSVKPEQRQYFGEVKYFFKHGFVVDEHEGKCEKLLALVELCTLVKGHGPWPYKTDGGSKTYVVIEEESIVGVAGRAKGKDTREYIYWSKKTPHSKKDIVIDYNLEFIPH</sequence>
<dbReference type="EMBL" id="JAEPRB010000381">
    <property type="protein sequence ID" value="KAG2216616.1"/>
    <property type="molecule type" value="Genomic_DNA"/>
</dbReference>
<keyword evidence="3" id="KW-1185">Reference proteome</keyword>
<dbReference type="Pfam" id="PF02992">
    <property type="entry name" value="Transposase_21"/>
    <property type="match status" value="1"/>
</dbReference>
<dbReference type="PANTHER" id="PTHR46579:SF1">
    <property type="entry name" value="F5_8 TYPE C DOMAIN-CONTAINING PROTEIN"/>
    <property type="match status" value="1"/>
</dbReference>
<protein>
    <recommendedName>
        <fullName evidence="4">Transposase domain-containing protein</fullName>
    </recommendedName>
</protein>
<evidence type="ECO:0008006" key="4">
    <source>
        <dbReference type="Google" id="ProtNLM"/>
    </source>
</evidence>